<evidence type="ECO:0000256" key="1">
    <source>
        <dbReference type="ARBA" id="ARBA00023004"/>
    </source>
</evidence>
<name>A0AAV3UV59_9ALTE</name>
<dbReference type="InterPro" id="IPR007167">
    <property type="entry name" value="Fe-transptr_FeoA-like"/>
</dbReference>
<reference evidence="3 4" key="1">
    <citation type="journal article" date="2017" name="Antonie Van Leeuwenhoek">
        <title>Rhizobium rhizosphaerae sp. nov., a novel species isolated from rice rhizosphere.</title>
        <authorList>
            <person name="Zhao J.J."/>
            <person name="Zhang J."/>
            <person name="Zhang R.J."/>
            <person name="Zhang C.W."/>
            <person name="Yin H.Q."/>
            <person name="Zhang X.X."/>
        </authorList>
    </citation>
    <scope>NUCLEOTIDE SEQUENCE [LARGE SCALE GENOMIC DNA]</scope>
    <source>
        <strain evidence="3 4">S18K6</strain>
    </source>
</reference>
<dbReference type="Pfam" id="PF04023">
    <property type="entry name" value="FeoA"/>
    <property type="match status" value="1"/>
</dbReference>
<gene>
    <name evidence="3" type="primary">feoA</name>
    <name evidence="3" type="ORF">GCHA_0943</name>
</gene>
<dbReference type="SMART" id="SM00899">
    <property type="entry name" value="FeoA"/>
    <property type="match status" value="1"/>
</dbReference>
<dbReference type="InterPro" id="IPR038157">
    <property type="entry name" value="FeoA_core_dom"/>
</dbReference>
<organism evidence="3 4">
    <name type="scientific">Paraglaciecola chathamensis S18K6</name>
    <dbReference type="NCBI Taxonomy" id="1127672"/>
    <lineage>
        <taxon>Bacteria</taxon>
        <taxon>Pseudomonadati</taxon>
        <taxon>Pseudomonadota</taxon>
        <taxon>Gammaproteobacteria</taxon>
        <taxon>Alteromonadales</taxon>
        <taxon>Alteromonadaceae</taxon>
        <taxon>Paraglaciecola</taxon>
    </lineage>
</organism>
<dbReference type="InterPro" id="IPR008988">
    <property type="entry name" value="Transcriptional_repressor_C"/>
</dbReference>
<dbReference type="EMBL" id="BAEM01000013">
    <property type="protein sequence ID" value="GAC08905.1"/>
    <property type="molecule type" value="Genomic_DNA"/>
</dbReference>
<dbReference type="GO" id="GO:0046914">
    <property type="term" value="F:transition metal ion binding"/>
    <property type="evidence" value="ECO:0007669"/>
    <property type="project" value="InterPro"/>
</dbReference>
<proteinExistence type="predicted"/>
<protein>
    <submittedName>
        <fullName evidence="3">Ferrous iron transport protein A</fullName>
    </submittedName>
</protein>
<dbReference type="Proteomes" id="UP000006320">
    <property type="component" value="Unassembled WGS sequence"/>
</dbReference>
<evidence type="ECO:0000313" key="3">
    <source>
        <dbReference type="EMBL" id="GAC08905.1"/>
    </source>
</evidence>
<evidence type="ECO:0000259" key="2">
    <source>
        <dbReference type="SMART" id="SM00899"/>
    </source>
</evidence>
<dbReference type="SUPFAM" id="SSF50037">
    <property type="entry name" value="C-terminal domain of transcriptional repressors"/>
    <property type="match status" value="1"/>
</dbReference>
<keyword evidence="1" id="KW-0408">Iron</keyword>
<sequence>MYQLFDEGAMTLWDIPAKKSGLISGLDNALLPAVTNRLLEMGLTDGQSVRCLRRSPMNGPVVVQIGDCVYTLEQSIADKVAVSSLS</sequence>
<comment type="caution">
    <text evidence="3">The sequence shown here is derived from an EMBL/GenBank/DDBJ whole genome shotgun (WGS) entry which is preliminary data.</text>
</comment>
<evidence type="ECO:0000313" key="4">
    <source>
        <dbReference type="Proteomes" id="UP000006320"/>
    </source>
</evidence>
<dbReference type="AlphaFoldDB" id="A0AAV3UV59"/>
<accession>A0AAV3UV59</accession>
<feature type="domain" description="Ferrous iron transporter FeoA-like" evidence="2">
    <location>
        <begin position="10"/>
        <end position="84"/>
    </location>
</feature>
<dbReference type="Gene3D" id="2.30.30.90">
    <property type="match status" value="1"/>
</dbReference>